<dbReference type="AlphaFoldDB" id="A0A0D6JDL0"/>
<dbReference type="EMBL" id="LN829119">
    <property type="protein sequence ID" value="CPR17728.1"/>
    <property type="molecule type" value="Genomic_DNA"/>
</dbReference>
<keyword evidence="2" id="KW-1185">Reference proteome</keyword>
<evidence type="ECO:0000313" key="1">
    <source>
        <dbReference type="EMBL" id="CPR17728.1"/>
    </source>
</evidence>
<dbReference type="Proteomes" id="UP000033187">
    <property type="component" value="Chromosome 1"/>
</dbReference>
<dbReference type="OrthoDB" id="7325338at2"/>
<protein>
    <submittedName>
        <fullName evidence="1">Uncharacterized protein</fullName>
    </submittedName>
</protein>
<dbReference type="KEGG" id="fiy:BN1229_v1_1389"/>
<evidence type="ECO:0000313" key="2">
    <source>
        <dbReference type="Proteomes" id="UP000033187"/>
    </source>
</evidence>
<accession>A0A0D6JDL0</accession>
<organism evidence="1 2">
    <name type="scientific">Candidatus Filomicrobium marinum</name>
    <dbReference type="NCBI Taxonomy" id="1608628"/>
    <lineage>
        <taxon>Bacteria</taxon>
        <taxon>Pseudomonadati</taxon>
        <taxon>Pseudomonadota</taxon>
        <taxon>Alphaproteobacteria</taxon>
        <taxon>Hyphomicrobiales</taxon>
        <taxon>Hyphomicrobiaceae</taxon>
        <taxon>Filomicrobium</taxon>
    </lineage>
</organism>
<gene>
    <name evidence="1" type="ORF">YBN1229_v1_1389</name>
</gene>
<name>A0A0D6JDL0_9HYPH</name>
<proteinExistence type="predicted"/>
<dbReference type="RefSeq" id="WP_046477431.1">
    <property type="nucleotide sequence ID" value="NZ_LN829118.1"/>
</dbReference>
<dbReference type="Gene3D" id="3.60.60.10">
    <property type="entry name" value="Penicillin V Acylase, Chain A"/>
    <property type="match status" value="1"/>
</dbReference>
<reference evidence="2" key="1">
    <citation type="submission" date="2015-02" db="EMBL/GenBank/DDBJ databases">
        <authorList>
            <person name="Chooi Y.-H."/>
        </authorList>
    </citation>
    <scope>NUCLEOTIDE SEQUENCE [LARGE SCALE GENOMIC DNA]</scope>
    <source>
        <strain evidence="2">strain Y</strain>
    </source>
</reference>
<dbReference type="KEGG" id="fil:BN1229_v1_1390"/>
<sequence length="331" mass="36454">MRVTEADLPEIPVIEVGADFPWETLIRQEERAHALLDVATRRTPDRVLQVLDSISRRWIARREADDLAEVDRIAVRLGRPGAYFLSVNYEWGCTVRVCPSPDNASARLIRVLDWRTPGLGAHIIAAKVEAAAGPFLTLTWPGYTGVLQAVAKGRFAAALNQAPMRRPVGLYPVDWAANRARVWLMPHPTPAHVLRDVFETAEDFTEAKRMLVERPIASPGIFALSGLGPREVAIIERTETEARVHTGDQIAANHWQAAGWHGTARGTDSAGRACQMARIPADLKPDFGWLAAPMLNDRTRLVMQADATEGRLIAQGYEAQAAATMPLQLSL</sequence>